<sequence>AVESATTHWSFEPTAIRPSTVLNPHRSPLVVRGEFVPVTSVLHWTAPVVVMPVTLSVPEQAPGMTEVRAPAGGVTTAPPVPGITT</sequence>
<comment type="caution">
    <text evidence="2">The sequence shown here is derived from an EMBL/GenBank/DDBJ whole genome shotgun (WGS) entry which is preliminary data.</text>
</comment>
<gene>
    <name evidence="2" type="ORF">LCGC14_2066030</name>
</gene>
<reference evidence="2" key="1">
    <citation type="journal article" date="2015" name="Nature">
        <title>Complex archaea that bridge the gap between prokaryotes and eukaryotes.</title>
        <authorList>
            <person name="Spang A."/>
            <person name="Saw J.H."/>
            <person name="Jorgensen S.L."/>
            <person name="Zaremba-Niedzwiedzka K."/>
            <person name="Martijn J."/>
            <person name="Lind A.E."/>
            <person name="van Eijk R."/>
            <person name="Schleper C."/>
            <person name="Guy L."/>
            <person name="Ettema T.J."/>
        </authorList>
    </citation>
    <scope>NUCLEOTIDE SEQUENCE</scope>
</reference>
<protein>
    <submittedName>
        <fullName evidence="2">Uncharacterized protein</fullName>
    </submittedName>
</protein>
<organism evidence="2">
    <name type="scientific">marine sediment metagenome</name>
    <dbReference type="NCBI Taxonomy" id="412755"/>
    <lineage>
        <taxon>unclassified sequences</taxon>
        <taxon>metagenomes</taxon>
        <taxon>ecological metagenomes</taxon>
    </lineage>
</organism>
<name>A0A0F9HGU8_9ZZZZ</name>
<feature type="non-terminal residue" evidence="2">
    <location>
        <position position="1"/>
    </location>
</feature>
<proteinExistence type="predicted"/>
<feature type="region of interest" description="Disordered" evidence="1">
    <location>
        <begin position="65"/>
        <end position="85"/>
    </location>
</feature>
<dbReference type="AlphaFoldDB" id="A0A0F9HGU8"/>
<dbReference type="EMBL" id="LAZR01024694">
    <property type="protein sequence ID" value="KKL74322.1"/>
    <property type="molecule type" value="Genomic_DNA"/>
</dbReference>
<evidence type="ECO:0000313" key="2">
    <source>
        <dbReference type="EMBL" id="KKL74322.1"/>
    </source>
</evidence>
<accession>A0A0F9HGU8</accession>
<evidence type="ECO:0000256" key="1">
    <source>
        <dbReference type="SAM" id="MobiDB-lite"/>
    </source>
</evidence>